<evidence type="ECO:0000256" key="1">
    <source>
        <dbReference type="SAM" id="SignalP"/>
    </source>
</evidence>
<evidence type="ECO:0008006" key="4">
    <source>
        <dbReference type="Google" id="ProtNLM"/>
    </source>
</evidence>
<feature type="chain" id="PRO_5003261002" description="Lipoprotein" evidence="1">
    <location>
        <begin position="24"/>
        <end position="188"/>
    </location>
</feature>
<dbReference type="RefSeq" id="WP_013624585.1">
    <property type="nucleotide sequence ID" value="NC_015172.1"/>
</dbReference>
<dbReference type="PROSITE" id="PS51257">
    <property type="entry name" value="PROKAR_LIPOPROTEIN"/>
    <property type="match status" value="1"/>
</dbReference>
<dbReference type="KEGG" id="sgy:Sgly_1412"/>
<feature type="signal peptide" evidence="1">
    <location>
        <begin position="1"/>
        <end position="23"/>
    </location>
</feature>
<evidence type="ECO:0000313" key="2">
    <source>
        <dbReference type="EMBL" id="ADY55715.1"/>
    </source>
</evidence>
<name>F0SWE9_SYNGF</name>
<gene>
    <name evidence="2" type="ordered locus">Sgly_1412</name>
</gene>
<evidence type="ECO:0000313" key="3">
    <source>
        <dbReference type="Proteomes" id="UP000007488"/>
    </source>
</evidence>
<dbReference type="AlphaFoldDB" id="F0SWE9"/>
<sequence>MKKYLIWFVAAAVLLLGGCNAPAETAPENKTSATTETKTVPTTENKVVTTGIGSLSSYTSEKGLIVQMPEKWQNKEIRAEENQNCLRLIFSGINHKDEIMMTIGALTQAKYQDLKNRPEDDPEKIREEDVLGENEKYVFYLIPKLDIGYTMEEINEHQQTIVEIFLDHTELRTLIKIIPAKENEREPY</sequence>
<dbReference type="EMBL" id="CP002547">
    <property type="protein sequence ID" value="ADY55715.1"/>
    <property type="molecule type" value="Genomic_DNA"/>
</dbReference>
<proteinExistence type="predicted"/>
<keyword evidence="3" id="KW-1185">Reference proteome</keyword>
<protein>
    <recommendedName>
        <fullName evidence="4">Lipoprotein</fullName>
    </recommendedName>
</protein>
<accession>F0SWE9</accession>
<dbReference type="Proteomes" id="UP000007488">
    <property type="component" value="Chromosome"/>
</dbReference>
<organism evidence="2 3">
    <name type="scientific">Syntrophobotulus glycolicus (strain DSM 8271 / FlGlyR)</name>
    <dbReference type="NCBI Taxonomy" id="645991"/>
    <lineage>
        <taxon>Bacteria</taxon>
        <taxon>Bacillati</taxon>
        <taxon>Bacillota</taxon>
        <taxon>Clostridia</taxon>
        <taxon>Eubacteriales</taxon>
        <taxon>Desulfitobacteriaceae</taxon>
        <taxon>Syntrophobotulus</taxon>
    </lineage>
</organism>
<dbReference type="HOGENOM" id="CLU_1440395_0_0_9"/>
<reference evidence="2 3" key="1">
    <citation type="journal article" date="2011" name="Stand. Genomic Sci.">
        <title>Complete genome sequence of Syntrophobotulus glycolicus type strain (FlGlyR).</title>
        <authorList>
            <person name="Han C."/>
            <person name="Mwirichia R."/>
            <person name="Chertkov O."/>
            <person name="Held B."/>
            <person name="Lapidus A."/>
            <person name="Nolan M."/>
            <person name="Lucas S."/>
            <person name="Hammon N."/>
            <person name="Deshpande S."/>
            <person name="Cheng J.F."/>
            <person name="Tapia R."/>
            <person name="Goodwin L."/>
            <person name="Pitluck S."/>
            <person name="Huntemann M."/>
            <person name="Liolios K."/>
            <person name="Ivanova N."/>
            <person name="Pagani I."/>
            <person name="Mavromatis K."/>
            <person name="Ovchinikova G."/>
            <person name="Pati A."/>
            <person name="Chen A."/>
            <person name="Palaniappan K."/>
            <person name="Land M."/>
            <person name="Hauser L."/>
            <person name="Brambilla E.M."/>
            <person name="Rohde M."/>
            <person name="Spring S."/>
            <person name="Sikorski J."/>
            <person name="Goker M."/>
            <person name="Woyke T."/>
            <person name="Bristow J."/>
            <person name="Eisen J.A."/>
            <person name="Markowitz V."/>
            <person name="Hugenholtz P."/>
            <person name="Kyrpides N.C."/>
            <person name="Klenk H.P."/>
            <person name="Detter J.C."/>
        </authorList>
    </citation>
    <scope>NUCLEOTIDE SEQUENCE [LARGE SCALE GENOMIC DNA]</scope>
    <source>
        <strain evidence="3">DSM 8271 / FlGlyR</strain>
    </source>
</reference>
<reference evidence="3" key="2">
    <citation type="submission" date="2011-02" db="EMBL/GenBank/DDBJ databases">
        <title>The complete genome of Syntrophobotulus glycolicus DSM 8271.</title>
        <authorList>
            <person name="Lucas S."/>
            <person name="Copeland A."/>
            <person name="Lapidus A."/>
            <person name="Bruce D."/>
            <person name="Goodwin L."/>
            <person name="Pitluck S."/>
            <person name="Kyrpides N."/>
            <person name="Mavromatis K."/>
            <person name="Pagani I."/>
            <person name="Ivanova N."/>
            <person name="Mikhailova N."/>
            <person name="Chertkov O."/>
            <person name="Held B."/>
            <person name="Detter J.C."/>
            <person name="Tapia R."/>
            <person name="Han C."/>
            <person name="Land M."/>
            <person name="Hauser L."/>
            <person name="Markowitz V."/>
            <person name="Cheng J.-F."/>
            <person name="Hugenholtz P."/>
            <person name="Woyke T."/>
            <person name="Wu D."/>
            <person name="Spring S."/>
            <person name="Schroeder M."/>
            <person name="Brambilla E."/>
            <person name="Klenk H.-P."/>
            <person name="Eisen J.A."/>
        </authorList>
    </citation>
    <scope>NUCLEOTIDE SEQUENCE [LARGE SCALE GENOMIC DNA]</scope>
    <source>
        <strain evidence="3">DSM 8271 / FlGlyR</strain>
    </source>
</reference>
<keyword evidence="1" id="KW-0732">Signal</keyword>